<dbReference type="Proteomes" id="UP000548476">
    <property type="component" value="Unassembled WGS sequence"/>
</dbReference>
<keyword evidence="1" id="KW-0732">Signal</keyword>
<dbReference type="RefSeq" id="WP_184790222.1">
    <property type="nucleotide sequence ID" value="NZ_BONT01000081.1"/>
</dbReference>
<gene>
    <name evidence="2" type="ORF">HNR73_005278</name>
</gene>
<dbReference type="EMBL" id="JACHGT010000012">
    <property type="protein sequence ID" value="MBB6037402.1"/>
    <property type="molecule type" value="Genomic_DNA"/>
</dbReference>
<protein>
    <recommendedName>
        <fullName evidence="4">Lipoprotein</fullName>
    </recommendedName>
</protein>
<sequence length="287" mass="30019">MRLRLERPANSLIALVLLLAGCASEPAAEPLPRPSLSPGGEIPADTAGALPLAAYRHDLDGERLVAEARDVLAAACMTRLGHPGWRPGPPPEPRPWESGMSIGLLDAGHAAAHGYRAPPDRRAAESRRMPEGERVAYLGAYPGEPAPDGVPDGGCAAEADRAFGPPPDLGVVAELGAAAEEAVASDPRAVDALGAWSACMATRGWEYAGPGEARFQYWPRTVTKVEKTLASADVACKNETGLAGVWFGLLNGYQAALAAREQTRLAVVETALAAELQRARAIVGERT</sequence>
<evidence type="ECO:0000313" key="2">
    <source>
        <dbReference type="EMBL" id="MBB6037402.1"/>
    </source>
</evidence>
<name>A0A841FV31_9ACTN</name>
<reference evidence="2 3" key="1">
    <citation type="submission" date="2020-08" db="EMBL/GenBank/DDBJ databases">
        <title>Genomic Encyclopedia of Type Strains, Phase IV (KMG-IV): sequencing the most valuable type-strain genomes for metagenomic binning, comparative biology and taxonomic classification.</title>
        <authorList>
            <person name="Goeker M."/>
        </authorList>
    </citation>
    <scope>NUCLEOTIDE SEQUENCE [LARGE SCALE GENOMIC DNA]</scope>
    <source>
        <strain evidence="2 3">YIM 65646</strain>
    </source>
</reference>
<feature type="signal peptide" evidence="1">
    <location>
        <begin position="1"/>
        <end position="27"/>
    </location>
</feature>
<dbReference type="AlphaFoldDB" id="A0A841FV31"/>
<proteinExistence type="predicted"/>
<dbReference type="PROSITE" id="PS51257">
    <property type="entry name" value="PROKAR_LIPOPROTEIN"/>
    <property type="match status" value="1"/>
</dbReference>
<keyword evidence="3" id="KW-1185">Reference proteome</keyword>
<evidence type="ECO:0000256" key="1">
    <source>
        <dbReference type="SAM" id="SignalP"/>
    </source>
</evidence>
<feature type="chain" id="PRO_5038358344" description="Lipoprotein" evidence="1">
    <location>
        <begin position="28"/>
        <end position="287"/>
    </location>
</feature>
<accession>A0A841FV31</accession>
<comment type="caution">
    <text evidence="2">The sequence shown here is derived from an EMBL/GenBank/DDBJ whole genome shotgun (WGS) entry which is preliminary data.</text>
</comment>
<evidence type="ECO:0000313" key="3">
    <source>
        <dbReference type="Proteomes" id="UP000548476"/>
    </source>
</evidence>
<evidence type="ECO:0008006" key="4">
    <source>
        <dbReference type="Google" id="ProtNLM"/>
    </source>
</evidence>
<organism evidence="2 3">
    <name type="scientific">Phytomonospora endophytica</name>
    <dbReference type="NCBI Taxonomy" id="714109"/>
    <lineage>
        <taxon>Bacteria</taxon>
        <taxon>Bacillati</taxon>
        <taxon>Actinomycetota</taxon>
        <taxon>Actinomycetes</taxon>
        <taxon>Micromonosporales</taxon>
        <taxon>Micromonosporaceae</taxon>
        <taxon>Phytomonospora</taxon>
    </lineage>
</organism>